<reference evidence="1 2" key="1">
    <citation type="submission" date="2015-08" db="EMBL/GenBank/DDBJ databases">
        <authorList>
            <person name="Babu N.S."/>
            <person name="Beckwith C.J."/>
            <person name="Beseler K.G."/>
            <person name="Brison A."/>
            <person name="Carone J.V."/>
            <person name="Caskin T.P."/>
            <person name="Diamond M."/>
            <person name="Durham M.E."/>
            <person name="Foxe J.M."/>
            <person name="Go M."/>
            <person name="Henderson B.A."/>
            <person name="Jones I.B."/>
            <person name="McGettigan J.A."/>
            <person name="Micheletti S.J."/>
            <person name="Nasrallah M.E."/>
            <person name="Ortiz D."/>
            <person name="Piller C.R."/>
            <person name="Privatt S.R."/>
            <person name="Schneider S.L."/>
            <person name="Sharp S."/>
            <person name="Smith T.C."/>
            <person name="Stanton J.D."/>
            <person name="Ullery H.E."/>
            <person name="Wilson R.J."/>
            <person name="Serrano M.G."/>
            <person name="Buck G."/>
            <person name="Lee V."/>
            <person name="Wang Y."/>
            <person name="Carvalho R."/>
            <person name="Voegtly L."/>
            <person name="Shi R."/>
            <person name="Duckworth R."/>
            <person name="Johnson A."/>
            <person name="Loviza R."/>
            <person name="Walstead R."/>
            <person name="Shah Z."/>
            <person name="Kiflezghi M."/>
            <person name="Wade K."/>
            <person name="Ball S.L."/>
            <person name="Bradley K.W."/>
            <person name="Asai D.J."/>
            <person name="Bowman C.A."/>
            <person name="Russell D.A."/>
            <person name="Pope W.H."/>
            <person name="Jacobs-Sera D."/>
            <person name="Hendrix R.W."/>
            <person name="Hatfull G.F."/>
        </authorList>
    </citation>
    <scope>NUCLEOTIDE SEQUENCE [LARGE SCALE GENOMIC DNA]</scope>
    <source>
        <strain evidence="1 2">DSM 27648</strain>
    </source>
</reference>
<accession>A0A0K1QDZ8</accession>
<dbReference type="EMBL" id="CP012333">
    <property type="protein sequence ID" value="AKV03996.1"/>
    <property type="molecule type" value="Genomic_DNA"/>
</dbReference>
<organism evidence="1 2">
    <name type="scientific">Labilithrix luteola</name>
    <dbReference type="NCBI Taxonomy" id="1391654"/>
    <lineage>
        <taxon>Bacteria</taxon>
        <taxon>Pseudomonadati</taxon>
        <taxon>Myxococcota</taxon>
        <taxon>Polyangia</taxon>
        <taxon>Polyangiales</taxon>
        <taxon>Labilitrichaceae</taxon>
        <taxon>Labilithrix</taxon>
    </lineage>
</organism>
<sequence length="190" mass="20906">MSRIAEGATRDAREGARPNQLELTGIFLRSFANACVNLKVLFGEQADSLIASELGAWYPAQRFLDAVRSIERRFPNPEPIKERLGVEMMSLWYEHGPGRSIVTRGVDFLGFQTGSNGYHSVVRGPAAEVGDFSLVSLDENAGRAEVHSTTTFDRTIERGVLIGGLMRAGDLSYVDVDNAADPSTFHIRFK</sequence>
<dbReference type="Proteomes" id="UP000064967">
    <property type="component" value="Chromosome"/>
</dbReference>
<dbReference type="RefSeq" id="WP_146654671.1">
    <property type="nucleotide sequence ID" value="NZ_CP012333.1"/>
</dbReference>
<name>A0A0K1QDZ8_9BACT</name>
<dbReference type="KEGG" id="llu:AKJ09_10659"/>
<gene>
    <name evidence="1" type="ORF">AKJ09_10659</name>
</gene>
<protein>
    <submittedName>
        <fullName evidence="1">Uncharacterized protein</fullName>
    </submittedName>
</protein>
<dbReference type="AlphaFoldDB" id="A0A0K1QDZ8"/>
<proteinExistence type="predicted"/>
<dbReference type="OrthoDB" id="9955292at2"/>
<evidence type="ECO:0000313" key="1">
    <source>
        <dbReference type="EMBL" id="AKV03996.1"/>
    </source>
</evidence>
<dbReference type="STRING" id="1391654.AKJ09_10659"/>
<keyword evidence="2" id="KW-1185">Reference proteome</keyword>
<evidence type="ECO:0000313" key="2">
    <source>
        <dbReference type="Proteomes" id="UP000064967"/>
    </source>
</evidence>